<comment type="catalytic activity">
    <reaction evidence="5">
        <text>a 5'-end (N(2),N(7)-dimethyl 5'-triphosphoguanosine)-ribonucleoside in snRNA + S-adenosyl-L-methionine = a 5'-end (N(2),N(2),N(7)-trimethyl 5'-triphosphoguanosine)-ribonucleoside in snRNA + S-adenosyl-L-homocysteine + H(+)</text>
        <dbReference type="Rhea" id="RHEA:78479"/>
        <dbReference type="Rhea" id="RHEA-COMP:19087"/>
        <dbReference type="Rhea" id="RHEA-COMP:19089"/>
        <dbReference type="ChEBI" id="CHEBI:15378"/>
        <dbReference type="ChEBI" id="CHEBI:57856"/>
        <dbReference type="ChEBI" id="CHEBI:59789"/>
        <dbReference type="ChEBI" id="CHEBI:167623"/>
        <dbReference type="ChEBI" id="CHEBI:172880"/>
    </reaction>
    <physiologicalReaction direction="left-to-right" evidence="5">
        <dbReference type="Rhea" id="RHEA:78480"/>
    </physiologicalReaction>
</comment>
<comment type="catalytic activity">
    <reaction evidence="6">
        <text>a 5'-end (N(7)-methyl 5'-triphosphoguanosine)-ribonucleoside in snRNA + S-adenosyl-L-methionine = a 5'-end (N(2),N(7)-dimethyl 5'-triphosphoguanosine)-ribonucleoside in snRNA + S-adenosyl-L-homocysteine + H(+)</text>
        <dbReference type="Rhea" id="RHEA:78471"/>
        <dbReference type="Rhea" id="RHEA-COMP:19085"/>
        <dbReference type="Rhea" id="RHEA-COMP:19087"/>
        <dbReference type="ChEBI" id="CHEBI:15378"/>
        <dbReference type="ChEBI" id="CHEBI:57856"/>
        <dbReference type="ChEBI" id="CHEBI:59789"/>
        <dbReference type="ChEBI" id="CHEBI:156461"/>
        <dbReference type="ChEBI" id="CHEBI:172880"/>
    </reaction>
    <physiologicalReaction direction="left-to-right" evidence="6">
        <dbReference type="Rhea" id="RHEA:78472"/>
    </physiologicalReaction>
</comment>
<evidence type="ECO:0000256" key="6">
    <source>
        <dbReference type="ARBA" id="ARBA00049075"/>
    </source>
</evidence>
<gene>
    <name evidence="8" type="ORF">ECPE_LOCUS7977</name>
</gene>
<dbReference type="InterPro" id="IPR029063">
    <property type="entry name" value="SAM-dependent_MTases_sf"/>
</dbReference>
<comment type="catalytic activity">
    <reaction evidence="4">
        <text>a 5'-end (N(7)-methyl 5'-triphosphoguanosine)-ribonucleoside in snoRNA + S-adenosyl-L-methionine = a 5'-end (N(2),N(7)-dimethyl 5'-triphosphoguanosine)-ribonucleoside in snoRNA + S-adenosyl-L-homocysteine + H(+)</text>
        <dbReference type="Rhea" id="RHEA:78475"/>
        <dbReference type="Rhea" id="RHEA-COMP:19086"/>
        <dbReference type="Rhea" id="RHEA-COMP:19088"/>
        <dbReference type="ChEBI" id="CHEBI:15378"/>
        <dbReference type="ChEBI" id="CHEBI:57856"/>
        <dbReference type="ChEBI" id="CHEBI:59789"/>
        <dbReference type="ChEBI" id="CHEBI:156461"/>
        <dbReference type="ChEBI" id="CHEBI:172880"/>
    </reaction>
    <physiologicalReaction direction="left-to-right" evidence="4">
        <dbReference type="Rhea" id="RHEA:78476"/>
    </physiologicalReaction>
</comment>
<dbReference type="AlphaFoldDB" id="A0A183ALZ2"/>
<evidence type="ECO:0000256" key="4">
    <source>
        <dbReference type="ARBA" id="ARBA00048740"/>
    </source>
</evidence>
<dbReference type="InterPro" id="IPR019012">
    <property type="entry name" value="RNA_cap_Gua-N2-MeTrfase"/>
</dbReference>
<evidence type="ECO:0000313" key="9">
    <source>
        <dbReference type="Proteomes" id="UP000272942"/>
    </source>
</evidence>
<accession>A0A183ALZ2</accession>
<dbReference type="SUPFAM" id="SSF53335">
    <property type="entry name" value="S-adenosyl-L-methionine-dependent methyltransferases"/>
    <property type="match status" value="1"/>
</dbReference>
<dbReference type="Gene3D" id="3.40.50.150">
    <property type="entry name" value="Vaccinia Virus protein VP39"/>
    <property type="match status" value="1"/>
</dbReference>
<evidence type="ECO:0000256" key="3">
    <source>
        <dbReference type="ARBA" id="ARBA00047418"/>
    </source>
</evidence>
<evidence type="ECO:0000313" key="10">
    <source>
        <dbReference type="WBParaSite" id="ECPE_0000799801-mRNA-1"/>
    </source>
</evidence>
<evidence type="ECO:0000256" key="5">
    <source>
        <dbReference type="ARBA" id="ARBA00048763"/>
    </source>
</evidence>
<dbReference type="GO" id="GO:0071164">
    <property type="term" value="F:RNA cap trimethylguanosine synthase activity"/>
    <property type="evidence" value="ECO:0007669"/>
    <property type="project" value="TreeGrafter"/>
</dbReference>
<dbReference type="Pfam" id="PF09445">
    <property type="entry name" value="Methyltransf_15"/>
    <property type="match status" value="1"/>
</dbReference>
<evidence type="ECO:0000256" key="7">
    <source>
        <dbReference type="ARBA" id="ARBA00049790"/>
    </source>
</evidence>
<dbReference type="Proteomes" id="UP000272942">
    <property type="component" value="Unassembled WGS sequence"/>
</dbReference>
<dbReference type="PANTHER" id="PTHR14741:SF32">
    <property type="entry name" value="TRIMETHYLGUANOSINE SYNTHASE"/>
    <property type="match status" value="1"/>
</dbReference>
<dbReference type="PANTHER" id="PTHR14741">
    <property type="entry name" value="S-ADENOSYLMETHIONINE-DEPENDENT METHYLTRANSFERASE RELATED"/>
    <property type="match status" value="1"/>
</dbReference>
<evidence type="ECO:0000256" key="1">
    <source>
        <dbReference type="ARBA" id="ARBA00018517"/>
    </source>
</evidence>
<evidence type="ECO:0000313" key="8">
    <source>
        <dbReference type="EMBL" id="VDP82481.1"/>
    </source>
</evidence>
<comment type="similarity">
    <text evidence="2">Belongs to the methyltransferase superfamily. Trimethylguanosine synthase family.</text>
</comment>
<dbReference type="WBParaSite" id="ECPE_0000799801-mRNA-1">
    <property type="protein sequence ID" value="ECPE_0000799801-mRNA-1"/>
    <property type="gene ID" value="ECPE_0000799801"/>
</dbReference>
<evidence type="ECO:0000256" key="2">
    <source>
        <dbReference type="ARBA" id="ARBA00025783"/>
    </source>
</evidence>
<reference evidence="10" key="1">
    <citation type="submission" date="2016-06" db="UniProtKB">
        <authorList>
            <consortium name="WormBaseParasite"/>
        </authorList>
    </citation>
    <scope>IDENTIFICATION</scope>
</reference>
<keyword evidence="9" id="KW-1185">Reference proteome</keyword>
<name>A0A183ALZ2_9TREM</name>
<dbReference type="GO" id="GO:0005634">
    <property type="term" value="C:nucleus"/>
    <property type="evidence" value="ECO:0007669"/>
    <property type="project" value="TreeGrafter"/>
</dbReference>
<organism evidence="10">
    <name type="scientific">Echinostoma caproni</name>
    <dbReference type="NCBI Taxonomy" id="27848"/>
    <lineage>
        <taxon>Eukaryota</taxon>
        <taxon>Metazoa</taxon>
        <taxon>Spiralia</taxon>
        <taxon>Lophotrochozoa</taxon>
        <taxon>Platyhelminthes</taxon>
        <taxon>Trematoda</taxon>
        <taxon>Digenea</taxon>
        <taxon>Plagiorchiida</taxon>
        <taxon>Echinostomata</taxon>
        <taxon>Echinostomatoidea</taxon>
        <taxon>Echinostomatidae</taxon>
        <taxon>Echinostoma</taxon>
    </lineage>
</organism>
<proteinExistence type="inferred from homology"/>
<sequence length="196" mass="21600">MMIPRWGLRDDRKRLLETLSYMAECQAWFSVTPECIARRQAQVCATDLVIDAYAGVGGNSIQFANTCGLVLAIEHNMSRIQLLEHNAKIYGVASRILLICGDVEKVLRSLRRETGISASGETVESANNPCSSPDESVKQSIGPVFPIVFMSPPWGGPGYTGVVLPPGSSSWNTRKRRQWFALSMNAVEPTKNLEEL</sequence>
<dbReference type="OrthoDB" id="194443at2759"/>
<protein>
    <recommendedName>
        <fullName evidence="1">Trimethylguanosine synthase</fullName>
    </recommendedName>
    <alternativeName>
        <fullName evidence="7">Cap-specific guanine-N(2) methyltransferase</fullName>
    </alternativeName>
</protein>
<dbReference type="EMBL" id="UZAN01045339">
    <property type="protein sequence ID" value="VDP82481.1"/>
    <property type="molecule type" value="Genomic_DNA"/>
</dbReference>
<reference evidence="8 9" key="2">
    <citation type="submission" date="2018-11" db="EMBL/GenBank/DDBJ databases">
        <authorList>
            <consortium name="Pathogen Informatics"/>
        </authorList>
    </citation>
    <scope>NUCLEOTIDE SEQUENCE [LARGE SCALE GENOMIC DNA]</scope>
    <source>
        <strain evidence="8 9">Egypt</strain>
    </source>
</reference>
<comment type="catalytic activity">
    <reaction evidence="3">
        <text>a 5'-end (N(2),N(7)-dimethyl 5'-triphosphoguanosine)-ribonucleoside in snoRNA + S-adenosyl-L-methionine = a 5'-end (N(2),N(2),N(7)-trimethyl 5'-triphosphoguanosine)-ribonucleoside in snoRNA + S-adenosyl-L-homocysteine + H(+)</text>
        <dbReference type="Rhea" id="RHEA:78507"/>
        <dbReference type="Rhea" id="RHEA-COMP:19088"/>
        <dbReference type="Rhea" id="RHEA-COMP:19090"/>
        <dbReference type="ChEBI" id="CHEBI:15378"/>
        <dbReference type="ChEBI" id="CHEBI:57856"/>
        <dbReference type="ChEBI" id="CHEBI:59789"/>
        <dbReference type="ChEBI" id="CHEBI:167623"/>
        <dbReference type="ChEBI" id="CHEBI:172880"/>
    </reaction>
    <physiologicalReaction direction="left-to-right" evidence="3">
        <dbReference type="Rhea" id="RHEA:78508"/>
    </physiologicalReaction>
</comment>